<organism evidence="2 3">
    <name type="scientific">Jatropha curcas</name>
    <name type="common">Barbados nut</name>
    <dbReference type="NCBI Taxonomy" id="180498"/>
    <lineage>
        <taxon>Eukaryota</taxon>
        <taxon>Viridiplantae</taxon>
        <taxon>Streptophyta</taxon>
        <taxon>Embryophyta</taxon>
        <taxon>Tracheophyta</taxon>
        <taxon>Spermatophyta</taxon>
        <taxon>Magnoliopsida</taxon>
        <taxon>eudicotyledons</taxon>
        <taxon>Gunneridae</taxon>
        <taxon>Pentapetalae</taxon>
        <taxon>rosids</taxon>
        <taxon>fabids</taxon>
        <taxon>Malpighiales</taxon>
        <taxon>Euphorbiaceae</taxon>
        <taxon>Crotonoideae</taxon>
        <taxon>Jatropheae</taxon>
        <taxon>Jatropha</taxon>
    </lineage>
</organism>
<evidence type="ECO:0000313" key="3">
    <source>
        <dbReference type="Proteomes" id="UP000027138"/>
    </source>
</evidence>
<dbReference type="EMBL" id="KK914327">
    <property type="protein sequence ID" value="KDP40830.1"/>
    <property type="molecule type" value="Genomic_DNA"/>
</dbReference>
<sequence length="84" mass="8634">MAAASNSSRSIMVALILIAFVLSPSVAGREQPHGNAPGNPSGPIKAKLVKCPQCICCGPPLTPKSPCCKCCNSQNDSHSKLGFP</sequence>
<evidence type="ECO:0000256" key="1">
    <source>
        <dbReference type="SAM" id="SignalP"/>
    </source>
</evidence>
<keyword evidence="1" id="KW-0732">Signal</keyword>
<keyword evidence="3" id="KW-1185">Reference proteome</keyword>
<proteinExistence type="predicted"/>
<gene>
    <name evidence="2" type="ORF">JCGZ_24829</name>
</gene>
<protein>
    <submittedName>
        <fullName evidence="2">Uncharacterized protein</fullName>
    </submittedName>
</protein>
<dbReference type="PANTHER" id="PTHR36328">
    <property type="entry name" value="TRANSMEMBRANE PROTEIN"/>
    <property type="match status" value="1"/>
</dbReference>
<dbReference type="Proteomes" id="UP000027138">
    <property type="component" value="Unassembled WGS sequence"/>
</dbReference>
<reference evidence="2 3" key="1">
    <citation type="journal article" date="2014" name="PLoS ONE">
        <title>Global Analysis of Gene Expression Profiles in Physic Nut (Jatropha curcas L.) Seedlings Exposed to Salt Stress.</title>
        <authorList>
            <person name="Zhang L."/>
            <person name="Zhang C."/>
            <person name="Wu P."/>
            <person name="Chen Y."/>
            <person name="Li M."/>
            <person name="Jiang H."/>
            <person name="Wu G."/>
        </authorList>
    </citation>
    <scope>NUCLEOTIDE SEQUENCE [LARGE SCALE GENOMIC DNA]</scope>
    <source>
        <strain evidence="3">cv. GZQX0401</strain>
        <tissue evidence="2">Young leaves</tissue>
    </source>
</reference>
<evidence type="ECO:0000313" key="2">
    <source>
        <dbReference type="EMBL" id="KDP40830.1"/>
    </source>
</evidence>
<feature type="signal peptide" evidence="1">
    <location>
        <begin position="1"/>
        <end position="28"/>
    </location>
</feature>
<accession>A0A067L8K7</accession>
<dbReference type="AlphaFoldDB" id="A0A067L8K7"/>
<name>A0A067L8K7_JATCU</name>
<dbReference type="PANTHER" id="PTHR36328:SF7">
    <property type="entry name" value="TRANSMEMBRANE PROTEIN"/>
    <property type="match status" value="1"/>
</dbReference>
<dbReference type="OrthoDB" id="912704at2759"/>
<feature type="chain" id="PRO_5001640274" evidence="1">
    <location>
        <begin position="29"/>
        <end position="84"/>
    </location>
</feature>